<evidence type="ECO:0000256" key="1">
    <source>
        <dbReference type="ARBA" id="ARBA00004496"/>
    </source>
</evidence>
<keyword evidence="5" id="KW-1185">Reference proteome</keyword>
<evidence type="ECO:0000313" key="4">
    <source>
        <dbReference type="EMBL" id="CAK9232125.1"/>
    </source>
</evidence>
<dbReference type="PANTHER" id="PTHR10980">
    <property type="entry name" value="RHO GDP-DISSOCIATION INHIBITOR"/>
    <property type="match status" value="1"/>
</dbReference>
<dbReference type="InterPro" id="IPR024792">
    <property type="entry name" value="RhoGDI_dom_sf"/>
</dbReference>
<gene>
    <name evidence="4" type="ORF">CSSPTR1EN2_LOCUS21101</name>
</gene>
<dbReference type="InterPro" id="IPR000406">
    <property type="entry name" value="Rho_GDI"/>
</dbReference>
<dbReference type="Gene3D" id="2.70.50.30">
    <property type="entry name" value="Coagulation Factor XIII, subunit A, domain 1"/>
    <property type="match status" value="1"/>
</dbReference>
<keyword evidence="3" id="KW-0963">Cytoplasm</keyword>
<organism evidence="4 5">
    <name type="scientific">Sphagnum troendelagicum</name>
    <dbReference type="NCBI Taxonomy" id="128251"/>
    <lineage>
        <taxon>Eukaryota</taxon>
        <taxon>Viridiplantae</taxon>
        <taxon>Streptophyta</taxon>
        <taxon>Embryophyta</taxon>
        <taxon>Bryophyta</taxon>
        <taxon>Sphagnophytina</taxon>
        <taxon>Sphagnopsida</taxon>
        <taxon>Sphagnales</taxon>
        <taxon>Sphagnaceae</taxon>
        <taxon>Sphagnum</taxon>
    </lineage>
</organism>
<comment type="similarity">
    <text evidence="2">Belongs to the Rho GDI family.</text>
</comment>
<dbReference type="InterPro" id="IPR014756">
    <property type="entry name" value="Ig_E-set"/>
</dbReference>
<sequence>MSNMVTNWFERTGNFIIPCNDADKEDQEEETTIQGFAHLEAGPQVPLKEHLEKYKEDESLRRWKEQLLGSAASLETIGDKFHSDHAEVKVSRLGIRAKGREELELPLPLTATTNIPWGHAFSLKEASHYQLKFISTVRNNIVSSLTCINTVWEACIMVQEMRTMLGIFALQLEAYVQILAEQLTPSGAFTRGPYSARTQFIDDDGTVCLHVNYSFEICKDW</sequence>
<comment type="subcellular location">
    <subcellularLocation>
        <location evidence="1">Cytoplasm</location>
    </subcellularLocation>
</comment>
<protein>
    <submittedName>
        <fullName evidence="4">Uncharacterized protein</fullName>
    </submittedName>
</protein>
<dbReference type="Pfam" id="PF02115">
    <property type="entry name" value="Rho_GDI"/>
    <property type="match status" value="1"/>
</dbReference>
<dbReference type="Proteomes" id="UP001497512">
    <property type="component" value="Chromosome 7"/>
</dbReference>
<dbReference type="EMBL" id="OZ019899">
    <property type="protein sequence ID" value="CAK9232125.1"/>
    <property type="molecule type" value="Genomic_DNA"/>
</dbReference>
<name>A0ABP0UX38_9BRYO</name>
<evidence type="ECO:0000313" key="5">
    <source>
        <dbReference type="Proteomes" id="UP001497512"/>
    </source>
</evidence>
<evidence type="ECO:0000256" key="3">
    <source>
        <dbReference type="ARBA" id="ARBA00022490"/>
    </source>
</evidence>
<evidence type="ECO:0000256" key="2">
    <source>
        <dbReference type="ARBA" id="ARBA00009758"/>
    </source>
</evidence>
<reference evidence="4" key="1">
    <citation type="submission" date="2024-02" db="EMBL/GenBank/DDBJ databases">
        <authorList>
            <consortium name="ELIXIR-Norway"/>
            <consortium name="Elixir Norway"/>
        </authorList>
    </citation>
    <scope>NUCLEOTIDE SEQUENCE</scope>
</reference>
<accession>A0ABP0UX38</accession>
<dbReference type="PANTHER" id="PTHR10980:SF3">
    <property type="entry name" value="LD16419P"/>
    <property type="match status" value="1"/>
</dbReference>
<proteinExistence type="inferred from homology"/>
<dbReference type="SUPFAM" id="SSF81296">
    <property type="entry name" value="E set domains"/>
    <property type="match status" value="1"/>
</dbReference>